<evidence type="ECO:0000313" key="5">
    <source>
        <dbReference type="EMBL" id="KAJ8416937.1"/>
    </source>
</evidence>
<sequence>MAQPTHRRNKSDHTLLRVNLNISHTCALFRRWNRKEMPEGESDSEFRSVVRISILRLKLAGMEATGVLPILKKRLAFLSGGKDRRSGLILTIPLCTEQTSMEDLSSTLDYLLGIPSEKCKARGFTVIVDGRKSQWTVVKTVVLMLQNVIPAEVSLVCVVKPDEFWDKKVTHFCFWKEKDRLGFEVILVSANKLTRYIEPCQLTEEFGGSLLYDHIDWLNKRLVFEKFTKESTSLLDELAVINENEKGPQPDKDRPPDCTFLPSFDPEIVLQTGHELLSELQQRRFNGSEGGAAWSPMDDELLAQPQVLKLLDSLREQYTKYQEVCRQRSKRSQLDDINAKVMQVVNWLEGPGTEQLSRQAGIGDSIRASQALQQKHEEIESQHSEWFAVYVELNQQIAALLTTGDEEDLEELKGLQQQLSDVCYRQASQLEFRQNVLQSAHHFHSTAQDLSQQLDGLLGMLCADVDPADGAAIQQTLKHLEEKLRSVECGLQGLREKGQVLLNQISNQTSWTYEKDISVENKENVDHVQSVMDDMQLRKQRCEDMVDVRRLKMLQMVQLYKCEEDAAQAVEWLGELLDALLKTHIRLGDDAQESKILLEKHKKFVDVTQSTYDYGRQLLQATVVLCQSLRCATRSSGDTLPRLNRVWKQFSIASDERLQRLEMAGSFHSTAEKILKESLEQAEAAIAPEMYEQVESIGKSLLDRLTVPVMFPDGSEQYFGCPSDLASSTEYIRDKMKLVEEKRLQQENGGQPLEEEEFKIDPQDS</sequence>
<proteinExistence type="inferred from homology"/>
<dbReference type="PROSITE" id="PS50191">
    <property type="entry name" value="CRAL_TRIO"/>
    <property type="match status" value="1"/>
</dbReference>
<dbReference type="GO" id="GO:0070273">
    <property type="term" value="F:phosphatidylinositol-4-phosphate binding"/>
    <property type="evidence" value="ECO:0007669"/>
    <property type="project" value="TreeGrafter"/>
</dbReference>
<evidence type="ECO:0000259" key="4">
    <source>
        <dbReference type="PROSITE" id="PS50191"/>
    </source>
</evidence>
<dbReference type="Gene3D" id="1.20.58.60">
    <property type="match status" value="2"/>
</dbReference>
<dbReference type="AlphaFoldDB" id="A0AAD7X1G9"/>
<evidence type="ECO:0000256" key="1">
    <source>
        <dbReference type="ARBA" id="ARBA00022737"/>
    </source>
</evidence>
<dbReference type="InterPro" id="IPR001251">
    <property type="entry name" value="CRAL-TRIO_dom"/>
</dbReference>
<evidence type="ECO:0000256" key="2">
    <source>
        <dbReference type="ARBA" id="ARBA00038285"/>
    </source>
</evidence>
<dbReference type="PANTHER" id="PTHR46607:SF1">
    <property type="entry name" value="SEC14 DOMAIN AND SPECTRIN REPEAT-CONTAINING PROTEIN 1"/>
    <property type="match status" value="1"/>
</dbReference>
<comment type="caution">
    <text evidence="5">The sequence shown here is derived from an EMBL/GenBank/DDBJ whole genome shotgun (WGS) entry which is preliminary data.</text>
</comment>
<dbReference type="GO" id="GO:0080025">
    <property type="term" value="F:phosphatidylinositol-3,5-bisphosphate binding"/>
    <property type="evidence" value="ECO:0007669"/>
    <property type="project" value="TreeGrafter"/>
</dbReference>
<comment type="similarity">
    <text evidence="2">Belongs to the SOLO family.</text>
</comment>
<dbReference type="Pfam" id="PF13716">
    <property type="entry name" value="CRAL_TRIO_2"/>
    <property type="match status" value="1"/>
</dbReference>
<dbReference type="GO" id="GO:0043325">
    <property type="term" value="F:phosphatidylinositol-3,4-bisphosphate binding"/>
    <property type="evidence" value="ECO:0007669"/>
    <property type="project" value="TreeGrafter"/>
</dbReference>
<dbReference type="GO" id="GO:0005546">
    <property type="term" value="F:phosphatidylinositol-4,5-bisphosphate binding"/>
    <property type="evidence" value="ECO:0007669"/>
    <property type="project" value="TreeGrafter"/>
</dbReference>
<keyword evidence="6" id="KW-1185">Reference proteome</keyword>
<accession>A0AAD7X1G9</accession>
<dbReference type="GO" id="GO:0010314">
    <property type="term" value="F:phosphatidylinositol-5-phosphate binding"/>
    <property type="evidence" value="ECO:0007669"/>
    <property type="project" value="TreeGrafter"/>
</dbReference>
<dbReference type="SUPFAM" id="SSF46966">
    <property type="entry name" value="Spectrin repeat"/>
    <property type="match status" value="1"/>
</dbReference>
<dbReference type="Pfam" id="PF24915">
    <property type="entry name" value="Spectrin_SESTD1"/>
    <property type="match status" value="1"/>
</dbReference>
<name>A0AAD7X1G9_9TELE</name>
<dbReference type="GO" id="GO:0032266">
    <property type="term" value="F:phosphatidylinositol-3-phosphate binding"/>
    <property type="evidence" value="ECO:0007669"/>
    <property type="project" value="TreeGrafter"/>
</dbReference>
<organism evidence="5 6">
    <name type="scientific">Aldrovandia affinis</name>
    <dbReference type="NCBI Taxonomy" id="143900"/>
    <lineage>
        <taxon>Eukaryota</taxon>
        <taxon>Metazoa</taxon>
        <taxon>Chordata</taxon>
        <taxon>Craniata</taxon>
        <taxon>Vertebrata</taxon>
        <taxon>Euteleostomi</taxon>
        <taxon>Actinopterygii</taxon>
        <taxon>Neopterygii</taxon>
        <taxon>Teleostei</taxon>
        <taxon>Notacanthiformes</taxon>
        <taxon>Halosauridae</taxon>
        <taxon>Aldrovandia</taxon>
    </lineage>
</organism>
<dbReference type="InterPro" id="IPR056804">
    <property type="entry name" value="Spectrin_SESTD1"/>
</dbReference>
<reference evidence="5" key="1">
    <citation type="journal article" date="2023" name="Science">
        <title>Genome structures resolve the early diversification of teleost fishes.</title>
        <authorList>
            <person name="Parey E."/>
            <person name="Louis A."/>
            <person name="Montfort J."/>
            <person name="Bouchez O."/>
            <person name="Roques C."/>
            <person name="Iampietro C."/>
            <person name="Lluch J."/>
            <person name="Castinel A."/>
            <person name="Donnadieu C."/>
            <person name="Desvignes T."/>
            <person name="Floi Bucao C."/>
            <person name="Jouanno E."/>
            <person name="Wen M."/>
            <person name="Mejri S."/>
            <person name="Dirks R."/>
            <person name="Jansen H."/>
            <person name="Henkel C."/>
            <person name="Chen W.J."/>
            <person name="Zahm M."/>
            <person name="Cabau C."/>
            <person name="Klopp C."/>
            <person name="Thompson A.W."/>
            <person name="Robinson-Rechavi M."/>
            <person name="Braasch I."/>
            <person name="Lecointre G."/>
            <person name="Bobe J."/>
            <person name="Postlethwait J.H."/>
            <person name="Berthelot C."/>
            <person name="Roest Crollius H."/>
            <person name="Guiguen Y."/>
        </authorList>
    </citation>
    <scope>NUCLEOTIDE SEQUENCE</scope>
    <source>
        <strain evidence="5">NC1722</strain>
    </source>
</reference>
<dbReference type="Proteomes" id="UP001221898">
    <property type="component" value="Unassembled WGS sequence"/>
</dbReference>
<keyword evidence="1" id="KW-0677">Repeat</keyword>
<feature type="region of interest" description="Disordered" evidence="3">
    <location>
        <begin position="743"/>
        <end position="765"/>
    </location>
</feature>
<feature type="domain" description="CRAL-TRIO" evidence="4">
    <location>
        <begin position="40"/>
        <end position="214"/>
    </location>
</feature>
<protein>
    <recommendedName>
        <fullName evidence="4">CRAL-TRIO domain-containing protein</fullName>
    </recommendedName>
</protein>
<gene>
    <name evidence="5" type="ORF">AAFF_G00328150</name>
</gene>
<dbReference type="PANTHER" id="PTHR46607">
    <property type="entry name" value="SEC14 DOMAIN AND SPECTRIN REPEAT-CONTAINING PROTEIN 1"/>
    <property type="match status" value="1"/>
</dbReference>
<evidence type="ECO:0000313" key="6">
    <source>
        <dbReference type="Proteomes" id="UP001221898"/>
    </source>
</evidence>
<dbReference type="EMBL" id="JAINUG010000005">
    <property type="protein sequence ID" value="KAJ8416937.1"/>
    <property type="molecule type" value="Genomic_DNA"/>
</dbReference>
<evidence type="ECO:0000256" key="3">
    <source>
        <dbReference type="SAM" id="MobiDB-lite"/>
    </source>
</evidence>